<dbReference type="InterPro" id="IPR001387">
    <property type="entry name" value="Cro/C1-type_HTH"/>
</dbReference>
<accession>A0ABZ3FPW3</accession>
<evidence type="ECO:0000313" key="3">
    <source>
        <dbReference type="Proteomes" id="UP001442841"/>
    </source>
</evidence>
<organism evidence="2 3">
    <name type="scientific">Ammonicoccus fulvus</name>
    <dbReference type="NCBI Taxonomy" id="3138240"/>
    <lineage>
        <taxon>Bacteria</taxon>
        <taxon>Bacillati</taxon>
        <taxon>Actinomycetota</taxon>
        <taxon>Actinomycetes</taxon>
        <taxon>Propionibacteriales</taxon>
        <taxon>Propionibacteriaceae</taxon>
        <taxon>Ammonicoccus</taxon>
    </lineage>
</organism>
<evidence type="ECO:0000259" key="1">
    <source>
        <dbReference type="PROSITE" id="PS50943"/>
    </source>
</evidence>
<dbReference type="CDD" id="cd00093">
    <property type="entry name" value="HTH_XRE"/>
    <property type="match status" value="1"/>
</dbReference>
<dbReference type="SUPFAM" id="SSF47413">
    <property type="entry name" value="lambda repressor-like DNA-binding domains"/>
    <property type="match status" value="1"/>
</dbReference>
<dbReference type="EMBL" id="CP154795">
    <property type="protein sequence ID" value="XAN08122.1"/>
    <property type="molecule type" value="Genomic_DNA"/>
</dbReference>
<protein>
    <submittedName>
        <fullName evidence="2">Helix-turn-helix transcriptional regulator</fullName>
    </submittedName>
</protein>
<keyword evidence="3" id="KW-1185">Reference proteome</keyword>
<evidence type="ECO:0000313" key="2">
    <source>
        <dbReference type="EMBL" id="XAN08122.1"/>
    </source>
</evidence>
<dbReference type="SMART" id="SM00530">
    <property type="entry name" value="HTH_XRE"/>
    <property type="match status" value="1"/>
</dbReference>
<dbReference type="Proteomes" id="UP001442841">
    <property type="component" value="Chromosome"/>
</dbReference>
<dbReference type="Gene3D" id="1.10.260.40">
    <property type="entry name" value="lambda repressor-like DNA-binding domains"/>
    <property type="match status" value="1"/>
</dbReference>
<dbReference type="PROSITE" id="PS50943">
    <property type="entry name" value="HTH_CROC1"/>
    <property type="match status" value="1"/>
</dbReference>
<dbReference type="InterPro" id="IPR010982">
    <property type="entry name" value="Lambda_DNA-bd_dom_sf"/>
</dbReference>
<dbReference type="RefSeq" id="WP_425309578.1">
    <property type="nucleotide sequence ID" value="NZ_CP154795.1"/>
</dbReference>
<sequence length="172" mass="19765">MSDRAEVLRRVMAETGTGQGELSRLSGVHQPSISQFLSGRVDLSDEQLDRLLACMGRRLRVVRHVIEPELTRSERRSWLLHRKISSQLTRETLRVWESIIVGNVRRLREGVTGQPHIRNLERWQLLVDSGDILGLKRVLTGLDRESIEMREVSPMRGVLSELDRLDVLARVN</sequence>
<name>A0ABZ3FPW3_9ACTN</name>
<reference evidence="2 3" key="1">
    <citation type="submission" date="2024-04" db="EMBL/GenBank/DDBJ databases">
        <title>Isolation of an actinomycete strain from pig manure.</title>
        <authorList>
            <person name="Gong T."/>
            <person name="Yu Z."/>
            <person name="An M."/>
            <person name="Wei C."/>
            <person name="Yang W."/>
            <person name="Liu L."/>
        </authorList>
    </citation>
    <scope>NUCLEOTIDE SEQUENCE [LARGE SCALE GENOMIC DNA]</scope>
    <source>
        <strain evidence="2 3">ZF39</strain>
    </source>
</reference>
<feature type="domain" description="HTH cro/C1-type" evidence="1">
    <location>
        <begin position="19"/>
        <end position="62"/>
    </location>
</feature>
<gene>
    <name evidence="2" type="ORF">AADG42_12695</name>
</gene>
<proteinExistence type="predicted"/>